<dbReference type="EMBL" id="JNFQ01000011">
    <property type="protein sequence ID" value="KFG71147.1"/>
    <property type="molecule type" value="Genomic_DNA"/>
</dbReference>
<gene>
    <name evidence="1" type="ORF">FM21_36395</name>
</gene>
<evidence type="ECO:0000313" key="1">
    <source>
        <dbReference type="EMBL" id="KFG71147.1"/>
    </source>
</evidence>
<protein>
    <submittedName>
        <fullName evidence="1">Uncharacterized protein</fullName>
    </submittedName>
</protein>
<dbReference type="HOGENOM" id="CLU_2036763_0_0_11"/>
<proteinExistence type="predicted"/>
<dbReference type="RefSeq" id="WP_043386783.1">
    <property type="nucleotide sequence ID" value="NZ_KN039954.1"/>
</dbReference>
<dbReference type="STRING" id="1915400.FM21_36395"/>
<name>A0A086MQH9_9ACTN</name>
<evidence type="ECO:0000313" key="2">
    <source>
        <dbReference type="Proteomes" id="UP000029095"/>
    </source>
</evidence>
<accession>A0A086MQH9</accession>
<sequence>MGPYASPTQPRRTPAVDTLRALVPETADVIRVRAATPTAATNWAWTQAEVLGAYQWPPHPGEPLHPLDRTADDSTHASLTVCEFLATHQYAGNVRLVRAGDATYTFSIILSRPRWEDWDET</sequence>
<keyword evidence="2" id="KW-1185">Reference proteome</keyword>
<comment type="caution">
    <text evidence="1">The sequence shown here is derived from an EMBL/GenBank/DDBJ whole genome shotgun (WGS) entry which is preliminary data.</text>
</comment>
<dbReference type="Proteomes" id="UP000029095">
    <property type="component" value="Unassembled WGS sequence"/>
</dbReference>
<organism evidence="1 2">
    <name type="scientific">Streptomyces mutabilis</name>
    <dbReference type="NCBI Taxonomy" id="67332"/>
    <lineage>
        <taxon>Bacteria</taxon>
        <taxon>Bacillati</taxon>
        <taxon>Actinomycetota</taxon>
        <taxon>Actinomycetes</taxon>
        <taxon>Kitasatosporales</taxon>
        <taxon>Streptomycetaceae</taxon>
        <taxon>Streptomyces</taxon>
    </lineage>
</organism>
<reference evidence="1 2" key="1">
    <citation type="submission" date="2014-05" db="EMBL/GenBank/DDBJ databases">
        <title>Complete genome sequence of the Streptomyces mutabilis TRM45540.</title>
        <authorList>
            <person name="Luo X."/>
            <person name="Zhang L."/>
        </authorList>
    </citation>
    <scope>NUCLEOTIDE SEQUENCE [LARGE SCALE GENOMIC DNA]</scope>
    <source>
        <strain evidence="1 2">TRM45540</strain>
    </source>
</reference>
<dbReference type="AlphaFoldDB" id="A0A086MQH9"/>